<protein>
    <submittedName>
        <fullName evidence="1">Uncharacterized protein</fullName>
    </submittedName>
</protein>
<evidence type="ECO:0000313" key="1">
    <source>
        <dbReference type="EMBL" id="REG91595.1"/>
    </source>
</evidence>
<organism evidence="1 2">
    <name type="scientific">Algoriphagus antarcticus</name>
    <dbReference type="NCBI Taxonomy" id="238540"/>
    <lineage>
        <taxon>Bacteria</taxon>
        <taxon>Pseudomonadati</taxon>
        <taxon>Bacteroidota</taxon>
        <taxon>Cytophagia</taxon>
        <taxon>Cytophagales</taxon>
        <taxon>Cyclobacteriaceae</taxon>
        <taxon>Algoriphagus</taxon>
    </lineage>
</organism>
<dbReference type="AlphaFoldDB" id="A0A3E0E082"/>
<dbReference type="Proteomes" id="UP000256405">
    <property type="component" value="Unassembled WGS sequence"/>
</dbReference>
<name>A0A3E0E082_9BACT</name>
<evidence type="ECO:0000313" key="2">
    <source>
        <dbReference type="Proteomes" id="UP000256405"/>
    </source>
</evidence>
<comment type="caution">
    <text evidence="1">The sequence shown here is derived from an EMBL/GenBank/DDBJ whole genome shotgun (WGS) entry which is preliminary data.</text>
</comment>
<reference evidence="1 2" key="1">
    <citation type="submission" date="2018-08" db="EMBL/GenBank/DDBJ databases">
        <title>Genomic Encyclopedia of Archaeal and Bacterial Type Strains, Phase II (KMG-II): from individual species to whole genera.</title>
        <authorList>
            <person name="Goeker M."/>
        </authorList>
    </citation>
    <scope>NUCLEOTIDE SEQUENCE [LARGE SCALE GENOMIC DNA]</scope>
    <source>
        <strain evidence="1 2">DSM 15986</strain>
    </source>
</reference>
<gene>
    <name evidence="1" type="ORF">C8N25_104209</name>
</gene>
<dbReference type="EMBL" id="QUNF01000004">
    <property type="protein sequence ID" value="REG91595.1"/>
    <property type="molecule type" value="Genomic_DNA"/>
</dbReference>
<accession>A0A3E0E082</accession>
<proteinExistence type="predicted"/>
<keyword evidence="2" id="KW-1185">Reference proteome</keyword>
<sequence length="39" mass="4648">MKSSETKASNNEMIIRNARFYRIKFGTSYKTYKNQIINT</sequence>